<dbReference type="GO" id="GO:0003848">
    <property type="term" value="F:2-amino-4-hydroxy-6-hydroxymethyldihydropteridine diphosphokinase activity"/>
    <property type="evidence" value="ECO:0007669"/>
    <property type="project" value="UniProtKB-EC"/>
</dbReference>
<dbReference type="GO" id="GO:0046654">
    <property type="term" value="P:tetrahydrofolate biosynthetic process"/>
    <property type="evidence" value="ECO:0007669"/>
    <property type="project" value="TreeGrafter"/>
</dbReference>
<evidence type="ECO:0000256" key="7">
    <source>
        <dbReference type="ARBA" id="ARBA00022723"/>
    </source>
</evidence>
<evidence type="ECO:0000256" key="4">
    <source>
        <dbReference type="ARBA" id="ARBA00004763"/>
    </source>
</evidence>
<reference evidence="11 12" key="1">
    <citation type="journal article" date="2013" name="BMC Genomics">
        <title>Reconstruction of the lipid metabolism for the microalga Monoraphidium neglectum from its genome sequence reveals characteristics suitable for biofuel production.</title>
        <authorList>
            <person name="Bogen C."/>
            <person name="Al-Dilaimi A."/>
            <person name="Albersmeier A."/>
            <person name="Wichmann J."/>
            <person name="Grundmann M."/>
            <person name="Rupp O."/>
            <person name="Lauersen K.J."/>
            <person name="Blifernez-Klassen O."/>
            <person name="Kalinowski J."/>
            <person name="Goesmann A."/>
            <person name="Mussgnug J.H."/>
            <person name="Kruse O."/>
        </authorList>
    </citation>
    <scope>NUCLEOTIDE SEQUENCE [LARGE SCALE GENOMIC DNA]</scope>
    <source>
        <strain evidence="11 12">SAG 48.87</strain>
    </source>
</reference>
<dbReference type="OrthoDB" id="615426at2759"/>
<dbReference type="KEGG" id="mng:MNEG_5908"/>
<gene>
    <name evidence="11" type="ORF">MNEG_5908</name>
</gene>
<dbReference type="PROSITE" id="PS50972">
    <property type="entry name" value="PTERIN_BINDING"/>
    <property type="match status" value="1"/>
</dbReference>
<evidence type="ECO:0000256" key="5">
    <source>
        <dbReference type="ARBA" id="ARBA00012458"/>
    </source>
</evidence>
<evidence type="ECO:0000313" key="11">
    <source>
        <dbReference type="EMBL" id="KIZ02051.1"/>
    </source>
</evidence>
<evidence type="ECO:0000256" key="3">
    <source>
        <dbReference type="ARBA" id="ARBA00001946"/>
    </source>
</evidence>
<dbReference type="PANTHER" id="PTHR20941:SF1">
    <property type="entry name" value="FOLIC ACID SYNTHESIS PROTEIN FOL1"/>
    <property type="match status" value="1"/>
</dbReference>
<evidence type="ECO:0000256" key="8">
    <source>
        <dbReference type="ARBA" id="ARBA00022842"/>
    </source>
</evidence>
<dbReference type="Gene3D" id="3.20.20.20">
    <property type="entry name" value="Dihydropteroate synthase-like"/>
    <property type="match status" value="1"/>
</dbReference>
<dbReference type="PANTHER" id="PTHR20941">
    <property type="entry name" value="FOLATE SYNTHESIS PROTEINS"/>
    <property type="match status" value="1"/>
</dbReference>
<dbReference type="GO" id="GO:0046656">
    <property type="term" value="P:folic acid biosynthetic process"/>
    <property type="evidence" value="ECO:0007669"/>
    <property type="project" value="UniProtKB-KW"/>
</dbReference>
<keyword evidence="9" id="KW-0289">Folate biosynthesis</keyword>
<dbReference type="EC" id="2.5.1.15" evidence="5"/>
<comment type="cofactor">
    <cofactor evidence="3">
        <name>Mg(2+)</name>
        <dbReference type="ChEBI" id="CHEBI:18420"/>
    </cofactor>
</comment>
<organism evidence="11 12">
    <name type="scientific">Monoraphidium neglectum</name>
    <dbReference type="NCBI Taxonomy" id="145388"/>
    <lineage>
        <taxon>Eukaryota</taxon>
        <taxon>Viridiplantae</taxon>
        <taxon>Chlorophyta</taxon>
        <taxon>core chlorophytes</taxon>
        <taxon>Chlorophyceae</taxon>
        <taxon>CS clade</taxon>
        <taxon>Sphaeropleales</taxon>
        <taxon>Selenastraceae</taxon>
        <taxon>Monoraphidium</taxon>
    </lineage>
</organism>
<dbReference type="InterPro" id="IPR011005">
    <property type="entry name" value="Dihydropteroate_synth-like_sf"/>
</dbReference>
<comment type="catalytic activity">
    <reaction evidence="2">
        <text>6-hydroxymethyl-7,8-dihydropterin + ATP = (7,8-dihydropterin-6-yl)methyl diphosphate + AMP + H(+)</text>
        <dbReference type="Rhea" id="RHEA:11412"/>
        <dbReference type="ChEBI" id="CHEBI:15378"/>
        <dbReference type="ChEBI" id="CHEBI:30616"/>
        <dbReference type="ChEBI" id="CHEBI:44841"/>
        <dbReference type="ChEBI" id="CHEBI:72950"/>
        <dbReference type="ChEBI" id="CHEBI:456215"/>
        <dbReference type="EC" id="2.7.6.3"/>
    </reaction>
</comment>
<evidence type="ECO:0000256" key="2">
    <source>
        <dbReference type="ARBA" id="ARBA00000198"/>
    </source>
</evidence>
<dbReference type="Proteomes" id="UP000054498">
    <property type="component" value="Unassembled WGS sequence"/>
</dbReference>
<dbReference type="InterPro" id="IPR000489">
    <property type="entry name" value="Pterin-binding_dom"/>
</dbReference>
<sequence length="229" mass="23868">MREDSELVHTPISIDTYSARVAAAAAAEGADVINDISGGAVDPEMLPTAAALGLPIVLMHMRGDMDTMWSQESTTYGTSVALEVGCELAARAEAAMAAGIPAFHLILDPGLGFSKTQRQSAELLGALREMRAAALPGVLGRLPLLVGPSRKRFIGSITGREDPKDRDLGTAAACVVAAAQGAEIMRVHNVAMAREALRVVDCVYRGTPLVRLESTAAAFPVHPGRSGVA</sequence>
<comment type="catalytic activity">
    <reaction evidence="1">
        <text>(7,8-dihydropterin-6-yl)methyl diphosphate + 4-aminobenzoate = 7,8-dihydropteroate + diphosphate</text>
        <dbReference type="Rhea" id="RHEA:19949"/>
        <dbReference type="ChEBI" id="CHEBI:17836"/>
        <dbReference type="ChEBI" id="CHEBI:17839"/>
        <dbReference type="ChEBI" id="CHEBI:33019"/>
        <dbReference type="ChEBI" id="CHEBI:72950"/>
        <dbReference type="EC" id="2.5.1.15"/>
    </reaction>
</comment>
<dbReference type="GO" id="GO:0046872">
    <property type="term" value="F:metal ion binding"/>
    <property type="evidence" value="ECO:0007669"/>
    <property type="project" value="UniProtKB-KW"/>
</dbReference>
<name>A0A0D2N8I8_9CHLO</name>
<dbReference type="AlphaFoldDB" id="A0A0D2N8I8"/>
<dbReference type="NCBIfam" id="TIGR01496">
    <property type="entry name" value="DHPS"/>
    <property type="match status" value="1"/>
</dbReference>
<accession>A0A0D2N8I8</accession>
<dbReference type="GeneID" id="25738785"/>
<dbReference type="SUPFAM" id="SSF51717">
    <property type="entry name" value="Dihydropteroate synthetase-like"/>
    <property type="match status" value="1"/>
</dbReference>
<evidence type="ECO:0000256" key="1">
    <source>
        <dbReference type="ARBA" id="ARBA00000012"/>
    </source>
</evidence>
<keyword evidence="8" id="KW-0460">Magnesium</keyword>
<comment type="pathway">
    <text evidence="4">Cofactor biosynthesis; tetrahydrofolate biosynthesis; 7,8-dihydrofolate from 2-amino-4-hydroxy-6-hydroxymethyl-7,8-dihydropteridine diphosphate and 4-aminobenzoate: step 1/2.</text>
</comment>
<dbReference type="Pfam" id="PF00809">
    <property type="entry name" value="Pterin_bind"/>
    <property type="match status" value="1"/>
</dbReference>
<dbReference type="RefSeq" id="XP_013901070.1">
    <property type="nucleotide sequence ID" value="XM_014045616.1"/>
</dbReference>
<dbReference type="EMBL" id="KK101133">
    <property type="protein sequence ID" value="KIZ02051.1"/>
    <property type="molecule type" value="Genomic_DNA"/>
</dbReference>
<evidence type="ECO:0000256" key="6">
    <source>
        <dbReference type="ARBA" id="ARBA00022679"/>
    </source>
</evidence>
<protein>
    <recommendedName>
        <fullName evidence="5">dihydropteroate synthase</fullName>
        <ecNumber evidence="5">2.5.1.15</ecNumber>
    </recommendedName>
</protein>
<keyword evidence="12" id="KW-1185">Reference proteome</keyword>
<keyword evidence="6 11" id="KW-0808">Transferase</keyword>
<evidence type="ECO:0000259" key="10">
    <source>
        <dbReference type="PROSITE" id="PS50972"/>
    </source>
</evidence>
<dbReference type="InterPro" id="IPR045031">
    <property type="entry name" value="DHP_synth-like"/>
</dbReference>
<evidence type="ECO:0000313" key="12">
    <source>
        <dbReference type="Proteomes" id="UP000054498"/>
    </source>
</evidence>
<proteinExistence type="predicted"/>
<feature type="domain" description="Pterin-binding" evidence="10">
    <location>
        <begin position="1"/>
        <end position="198"/>
    </location>
</feature>
<keyword evidence="7" id="KW-0479">Metal-binding</keyword>
<evidence type="ECO:0000256" key="9">
    <source>
        <dbReference type="ARBA" id="ARBA00022909"/>
    </source>
</evidence>
<dbReference type="InterPro" id="IPR006390">
    <property type="entry name" value="DHP_synth_dom"/>
</dbReference>
<dbReference type="STRING" id="145388.A0A0D2N8I8"/>
<dbReference type="GO" id="GO:0004156">
    <property type="term" value="F:dihydropteroate synthase activity"/>
    <property type="evidence" value="ECO:0007669"/>
    <property type="project" value="UniProtKB-EC"/>
</dbReference>